<proteinExistence type="predicted"/>
<evidence type="ECO:0000313" key="1">
    <source>
        <dbReference type="EMBL" id="PSF33341.1"/>
    </source>
</evidence>
<evidence type="ECO:0000313" key="2">
    <source>
        <dbReference type="Proteomes" id="UP000239001"/>
    </source>
</evidence>
<organism evidence="1 2">
    <name type="scientific">Aphanothece hegewaldii CCALA 016</name>
    <dbReference type="NCBI Taxonomy" id="2107694"/>
    <lineage>
        <taxon>Bacteria</taxon>
        <taxon>Bacillati</taxon>
        <taxon>Cyanobacteriota</taxon>
        <taxon>Cyanophyceae</taxon>
        <taxon>Oscillatoriophycideae</taxon>
        <taxon>Chroococcales</taxon>
        <taxon>Aphanothecaceae</taxon>
        <taxon>Aphanothece</taxon>
    </lineage>
</organism>
<reference evidence="1 2" key="1">
    <citation type="submission" date="2018-03" db="EMBL/GenBank/DDBJ databases">
        <title>The ancient ancestry and fast evolution of plastids.</title>
        <authorList>
            <person name="Moore K.R."/>
            <person name="Magnabosco C."/>
            <person name="Momper L."/>
            <person name="Gold D.A."/>
            <person name="Bosak T."/>
            <person name="Fournier G.P."/>
        </authorList>
    </citation>
    <scope>NUCLEOTIDE SEQUENCE [LARGE SCALE GENOMIC DNA]</scope>
    <source>
        <strain evidence="1 2">CCALA 016</strain>
    </source>
</reference>
<dbReference type="AlphaFoldDB" id="A0A2T1LT23"/>
<protein>
    <recommendedName>
        <fullName evidence="3">Methylmalonic aciduria and homocystinuria type D protein</fullName>
    </recommendedName>
</protein>
<keyword evidence="2" id="KW-1185">Reference proteome</keyword>
<comment type="caution">
    <text evidence="1">The sequence shown here is derived from an EMBL/GenBank/DDBJ whole genome shotgun (WGS) entry which is preliminary data.</text>
</comment>
<accession>A0A2T1LT23</accession>
<dbReference type="EMBL" id="PXOH01000031">
    <property type="protein sequence ID" value="PSF33341.1"/>
    <property type="molecule type" value="Genomic_DNA"/>
</dbReference>
<evidence type="ECO:0008006" key="3">
    <source>
        <dbReference type="Google" id="ProtNLM"/>
    </source>
</evidence>
<dbReference type="Proteomes" id="UP000239001">
    <property type="component" value="Unassembled WGS sequence"/>
</dbReference>
<reference evidence="1 2" key="2">
    <citation type="submission" date="2018-03" db="EMBL/GenBank/DDBJ databases">
        <authorList>
            <person name="Keele B.F."/>
        </authorList>
    </citation>
    <scope>NUCLEOTIDE SEQUENCE [LARGE SCALE GENOMIC DNA]</scope>
    <source>
        <strain evidence="1 2">CCALA 016</strain>
    </source>
</reference>
<dbReference type="OrthoDB" id="428535at2"/>
<sequence length="162" mass="18532">MKHQRQKTVEIYLDSPTPFMIEHWEKLLPDWKVPPQTIVLILLKSQLLLEGQGELIELEKDRLKERFLAWGEVFQATSQQRRFLSEIISPKDGTPQYSQEGQLIFDLVATVHHALGFDFSQTAGGCKALEHPVWQTAVYPGLFLSQATATAVQSILTEMVWK</sequence>
<dbReference type="RefSeq" id="WP_106458744.1">
    <property type="nucleotide sequence ID" value="NZ_PXOH01000031.1"/>
</dbReference>
<gene>
    <name evidence="1" type="ORF">C7H19_20300</name>
</gene>
<name>A0A2T1LT23_9CHRO</name>